<dbReference type="RefSeq" id="WP_210652860.1">
    <property type="nucleotide sequence ID" value="NZ_JAGKQQ010000001.1"/>
</dbReference>
<keyword evidence="2" id="KW-1185">Reference proteome</keyword>
<sequence>MAELRRGHPDKEVERWCEDEARLGLKPVARRVWALAGRRPASNGRHKFESLFVYGFAHPRAGAAGS</sequence>
<organism evidence="1 2">
    <name type="scientific">Gemmata palustris</name>
    <dbReference type="NCBI Taxonomy" id="2822762"/>
    <lineage>
        <taxon>Bacteria</taxon>
        <taxon>Pseudomonadati</taxon>
        <taxon>Planctomycetota</taxon>
        <taxon>Planctomycetia</taxon>
        <taxon>Gemmatales</taxon>
        <taxon>Gemmataceae</taxon>
        <taxon>Gemmata</taxon>
    </lineage>
</organism>
<protein>
    <recommendedName>
        <fullName evidence="3">Transposase</fullName>
    </recommendedName>
</protein>
<dbReference type="Proteomes" id="UP000676565">
    <property type="component" value="Unassembled WGS sequence"/>
</dbReference>
<gene>
    <name evidence="1" type="ORF">J8F10_05520</name>
</gene>
<evidence type="ECO:0000313" key="1">
    <source>
        <dbReference type="EMBL" id="MBP3954743.1"/>
    </source>
</evidence>
<proteinExistence type="predicted"/>
<dbReference type="EMBL" id="JAGKQQ010000001">
    <property type="protein sequence ID" value="MBP3954743.1"/>
    <property type="molecule type" value="Genomic_DNA"/>
</dbReference>
<evidence type="ECO:0000313" key="2">
    <source>
        <dbReference type="Proteomes" id="UP000676565"/>
    </source>
</evidence>
<reference evidence="1 2" key="1">
    <citation type="submission" date="2021-04" db="EMBL/GenBank/DDBJ databases">
        <authorList>
            <person name="Ivanova A."/>
        </authorList>
    </citation>
    <scope>NUCLEOTIDE SEQUENCE [LARGE SCALE GENOMIC DNA]</scope>
    <source>
        <strain evidence="1 2">G18</strain>
    </source>
</reference>
<accession>A0ABS5BM34</accession>
<evidence type="ECO:0008006" key="3">
    <source>
        <dbReference type="Google" id="ProtNLM"/>
    </source>
</evidence>
<name>A0ABS5BM34_9BACT</name>
<comment type="caution">
    <text evidence="1">The sequence shown here is derived from an EMBL/GenBank/DDBJ whole genome shotgun (WGS) entry which is preliminary data.</text>
</comment>